<accession>A0A6J4PHD7</accession>
<reference evidence="1" key="1">
    <citation type="submission" date="2020-02" db="EMBL/GenBank/DDBJ databases">
        <authorList>
            <person name="Meier V. D."/>
        </authorList>
    </citation>
    <scope>NUCLEOTIDE SEQUENCE</scope>
    <source>
        <strain evidence="1">AVDCRST_MAG94</strain>
    </source>
</reference>
<evidence type="ECO:0000313" key="1">
    <source>
        <dbReference type="EMBL" id="CAA9415557.1"/>
    </source>
</evidence>
<dbReference type="EMBL" id="CADCTY010002294">
    <property type="protein sequence ID" value="CAA9415557.1"/>
    <property type="molecule type" value="Genomic_DNA"/>
</dbReference>
<proteinExistence type="predicted"/>
<sequence length="67" mass="7559">MCPFAAIQSEERKPLVSRADEARGLFSGVDRRGLHRIGTETYAQVETLTQQTFQQAVFSLDETDQLD</sequence>
<protein>
    <submittedName>
        <fullName evidence="1">Uncharacterized protein</fullName>
    </submittedName>
</protein>
<dbReference type="AlphaFoldDB" id="A0A6J4PHD7"/>
<gene>
    <name evidence="1" type="ORF">AVDCRST_MAG94-6671</name>
</gene>
<name>A0A6J4PHD7_9CYAN</name>
<organism evidence="1">
    <name type="scientific">uncultured Leptolyngbya sp</name>
    <dbReference type="NCBI Taxonomy" id="332963"/>
    <lineage>
        <taxon>Bacteria</taxon>
        <taxon>Bacillati</taxon>
        <taxon>Cyanobacteriota</taxon>
        <taxon>Cyanophyceae</taxon>
        <taxon>Leptolyngbyales</taxon>
        <taxon>Leptolyngbyaceae</taxon>
        <taxon>Leptolyngbya group</taxon>
        <taxon>Leptolyngbya</taxon>
        <taxon>environmental samples</taxon>
    </lineage>
</organism>